<organism evidence="3 4">
    <name type="scientific">Aestuariibaculum sediminum</name>
    <dbReference type="NCBI Taxonomy" id="2770637"/>
    <lineage>
        <taxon>Bacteria</taxon>
        <taxon>Pseudomonadati</taxon>
        <taxon>Bacteroidota</taxon>
        <taxon>Flavobacteriia</taxon>
        <taxon>Flavobacteriales</taxon>
        <taxon>Flavobacteriaceae</taxon>
    </lineage>
</organism>
<dbReference type="InterPro" id="IPR006151">
    <property type="entry name" value="Shikm_DH/Glu-tRNA_Rdtase"/>
</dbReference>
<protein>
    <recommendedName>
        <fullName evidence="2">Quinate/shikimate 5-dehydrogenase/glutamyl-tRNA reductase domain-containing protein</fullName>
    </recommendedName>
</protein>
<sequence length="361" mass="39945">MDSKSTSLDFAIIGHQESWQSITSFINGIRNASIEPLPVDKIKDVFGFMPPRDLFKITLKSKTGNEVNGVFIETFIDPDKLSARYLKTNISKVKKAISLASKLNAKLATLGGFTSIVLEGSRNEFKDISIKLTTGNTLTAGFILKGIEHACVQYDIRLEESNVLIIGATGDIGLACTHYLKQKVSTLLLNARNQRRLETLATSLRNEGVNVFCDTNLESLVPKADIIIAVASSKDILIGNTKNNVIICDAGYPKNLENRLLKKEDIILFHGGMGIINYGYTFSPNYKPFFYNYPVDNVAHGCVLEAVILAFEKKYENYSVGKGNITPEAISNIYQWALKHGVELAPFYNSKGLCKLFNTKV</sequence>
<keyword evidence="1" id="KW-0521">NADP</keyword>
<accession>A0A8J6PZH7</accession>
<dbReference type="EMBL" id="JACVXB010000002">
    <property type="protein sequence ID" value="MBD0831577.1"/>
    <property type="molecule type" value="Genomic_DNA"/>
</dbReference>
<gene>
    <name evidence="3" type="ORF">ICJ83_05475</name>
</gene>
<comment type="caution">
    <text evidence="3">The sequence shown here is derived from an EMBL/GenBank/DDBJ whole genome shotgun (WGS) entry which is preliminary data.</text>
</comment>
<dbReference type="Gene3D" id="3.40.50.720">
    <property type="entry name" value="NAD(P)-binding Rossmann-like Domain"/>
    <property type="match status" value="1"/>
</dbReference>
<dbReference type="Pfam" id="PF01488">
    <property type="entry name" value="Shikimate_DH"/>
    <property type="match status" value="1"/>
</dbReference>
<evidence type="ECO:0000313" key="4">
    <source>
        <dbReference type="Proteomes" id="UP000600588"/>
    </source>
</evidence>
<feature type="domain" description="Quinate/shikimate 5-dehydrogenase/glutamyl-tRNA reductase" evidence="2">
    <location>
        <begin position="157"/>
        <end position="269"/>
    </location>
</feature>
<dbReference type="InterPro" id="IPR036291">
    <property type="entry name" value="NAD(P)-bd_dom_sf"/>
</dbReference>
<name>A0A8J6PZH7_9FLAO</name>
<reference evidence="3 4" key="1">
    <citation type="submission" date="2020-09" db="EMBL/GenBank/DDBJ databases">
        <title>TT11 complete genome.</title>
        <authorList>
            <person name="Wu Z."/>
        </authorList>
    </citation>
    <scope>NUCLEOTIDE SEQUENCE [LARGE SCALE GENOMIC DNA]</scope>
    <source>
        <strain evidence="3 4">TT11</strain>
    </source>
</reference>
<evidence type="ECO:0000259" key="2">
    <source>
        <dbReference type="Pfam" id="PF01488"/>
    </source>
</evidence>
<dbReference type="SUPFAM" id="SSF51735">
    <property type="entry name" value="NAD(P)-binding Rossmann-fold domains"/>
    <property type="match status" value="1"/>
</dbReference>
<dbReference type="AlphaFoldDB" id="A0A8J6PZH7"/>
<dbReference type="Proteomes" id="UP000600588">
    <property type="component" value="Unassembled WGS sequence"/>
</dbReference>
<keyword evidence="4" id="KW-1185">Reference proteome</keyword>
<evidence type="ECO:0000313" key="3">
    <source>
        <dbReference type="EMBL" id="MBD0831577.1"/>
    </source>
</evidence>
<evidence type="ECO:0000256" key="1">
    <source>
        <dbReference type="ARBA" id="ARBA00022857"/>
    </source>
</evidence>
<proteinExistence type="predicted"/>
<dbReference type="RefSeq" id="WP_188229371.1">
    <property type="nucleotide sequence ID" value="NZ_JACVXB010000002.1"/>
</dbReference>